<reference evidence="1" key="1">
    <citation type="submission" date="2023-07" db="EMBL/GenBank/DDBJ databases">
        <authorList>
            <consortium name="CYATHOMIX"/>
        </authorList>
    </citation>
    <scope>NUCLEOTIDE SEQUENCE</scope>
    <source>
        <strain evidence="1">N/A</strain>
    </source>
</reference>
<evidence type="ECO:0000313" key="2">
    <source>
        <dbReference type="Proteomes" id="UP001176961"/>
    </source>
</evidence>
<dbReference type="AlphaFoldDB" id="A0AA36GIB5"/>
<keyword evidence="2" id="KW-1185">Reference proteome</keyword>
<organism evidence="1 2">
    <name type="scientific">Cylicocyclus nassatus</name>
    <name type="common">Nematode worm</name>
    <dbReference type="NCBI Taxonomy" id="53992"/>
    <lineage>
        <taxon>Eukaryota</taxon>
        <taxon>Metazoa</taxon>
        <taxon>Ecdysozoa</taxon>
        <taxon>Nematoda</taxon>
        <taxon>Chromadorea</taxon>
        <taxon>Rhabditida</taxon>
        <taxon>Rhabditina</taxon>
        <taxon>Rhabditomorpha</taxon>
        <taxon>Strongyloidea</taxon>
        <taxon>Strongylidae</taxon>
        <taxon>Cylicocyclus</taxon>
    </lineage>
</organism>
<name>A0AA36GIB5_CYLNA</name>
<dbReference type="Proteomes" id="UP001176961">
    <property type="component" value="Unassembled WGS sequence"/>
</dbReference>
<gene>
    <name evidence="1" type="ORF">CYNAS_LOCUS1609</name>
</gene>
<protein>
    <submittedName>
        <fullName evidence="1">Uncharacterized protein</fullName>
    </submittedName>
</protein>
<dbReference type="EMBL" id="CATQJL010000001">
    <property type="protein sequence ID" value="CAJ0589626.1"/>
    <property type="molecule type" value="Genomic_DNA"/>
</dbReference>
<accession>A0AA36GIB5</accession>
<comment type="caution">
    <text evidence="1">The sequence shown here is derived from an EMBL/GenBank/DDBJ whole genome shotgun (WGS) entry which is preliminary data.</text>
</comment>
<sequence>MIYFEDDGTNGEAGIGISTHESEDDFWQELMEICGRVPMANPQDAQADAQPGDTADSNIIYTSKFTNVCICASVNSFYTLTSL</sequence>
<proteinExistence type="predicted"/>
<evidence type="ECO:0000313" key="1">
    <source>
        <dbReference type="EMBL" id="CAJ0589626.1"/>
    </source>
</evidence>